<dbReference type="PANTHER" id="PTHR23130:SF195">
    <property type="entry name" value="CYTOCHROME B561 AND DOMON DOMAIN-CONTAINING PROTEIN"/>
    <property type="match status" value="1"/>
</dbReference>
<comment type="caution">
    <text evidence="2">The sequence shown here is derived from an EMBL/GenBank/DDBJ whole genome shotgun (WGS) entry which is preliminary data.</text>
</comment>
<proteinExistence type="predicted"/>
<keyword evidence="1" id="KW-0472">Membrane</keyword>
<reference evidence="2" key="1">
    <citation type="journal article" date="2023" name="Plant J.">
        <title>Genome sequences and population genomics provide insights into the demographic history, inbreeding, and mutation load of two 'living fossil' tree species of Dipteronia.</title>
        <authorList>
            <person name="Feng Y."/>
            <person name="Comes H.P."/>
            <person name="Chen J."/>
            <person name="Zhu S."/>
            <person name="Lu R."/>
            <person name="Zhang X."/>
            <person name="Li P."/>
            <person name="Qiu J."/>
            <person name="Olsen K.M."/>
            <person name="Qiu Y."/>
        </authorList>
    </citation>
    <scope>NUCLEOTIDE SEQUENCE</scope>
    <source>
        <strain evidence="2">KIB01</strain>
    </source>
</reference>
<evidence type="ECO:0000256" key="1">
    <source>
        <dbReference type="SAM" id="Phobius"/>
    </source>
</evidence>
<dbReference type="EMBL" id="JANJYI010000005">
    <property type="protein sequence ID" value="KAK2650410.1"/>
    <property type="molecule type" value="Genomic_DNA"/>
</dbReference>
<dbReference type="Proteomes" id="UP001280121">
    <property type="component" value="Unassembled WGS sequence"/>
</dbReference>
<dbReference type="PANTHER" id="PTHR23130">
    <property type="entry name" value="CYTOCHROME B561 AND DOMON DOMAIN-CONTAINING PROTEIN"/>
    <property type="match status" value="1"/>
</dbReference>
<keyword evidence="1" id="KW-1133">Transmembrane helix</keyword>
<evidence type="ECO:0000313" key="3">
    <source>
        <dbReference type="Proteomes" id="UP001280121"/>
    </source>
</evidence>
<evidence type="ECO:0000313" key="2">
    <source>
        <dbReference type="EMBL" id="KAK2650410.1"/>
    </source>
</evidence>
<name>A0AAD9UAJ2_9ROSI</name>
<organism evidence="2 3">
    <name type="scientific">Dipteronia dyeriana</name>
    <dbReference type="NCBI Taxonomy" id="168575"/>
    <lineage>
        <taxon>Eukaryota</taxon>
        <taxon>Viridiplantae</taxon>
        <taxon>Streptophyta</taxon>
        <taxon>Embryophyta</taxon>
        <taxon>Tracheophyta</taxon>
        <taxon>Spermatophyta</taxon>
        <taxon>Magnoliopsida</taxon>
        <taxon>eudicotyledons</taxon>
        <taxon>Gunneridae</taxon>
        <taxon>Pentapetalae</taxon>
        <taxon>rosids</taxon>
        <taxon>malvids</taxon>
        <taxon>Sapindales</taxon>
        <taxon>Sapindaceae</taxon>
        <taxon>Hippocastanoideae</taxon>
        <taxon>Acereae</taxon>
        <taxon>Dipteronia</taxon>
    </lineage>
</organism>
<sequence>MRSCRPRHSAPLLPSYHCHRNREPTPSCSILIFMGFCEFGNFVSNRCDNCKVFKLFLGPKDHKYRFYWNIYHHGIGFSILIMGIVNVFKGLDILNPGKKWKTANIINHPSQDTAYGRRIYQDGAAIVG</sequence>
<protein>
    <recommendedName>
        <fullName evidence="4">Cytochrome b561 domain-containing protein</fullName>
    </recommendedName>
</protein>
<gene>
    <name evidence="2" type="ORF">Ddye_017899</name>
</gene>
<accession>A0AAD9UAJ2</accession>
<dbReference type="AlphaFoldDB" id="A0AAD9UAJ2"/>
<evidence type="ECO:0008006" key="4">
    <source>
        <dbReference type="Google" id="ProtNLM"/>
    </source>
</evidence>
<keyword evidence="1" id="KW-0812">Transmembrane</keyword>
<keyword evidence="3" id="KW-1185">Reference proteome</keyword>
<feature type="transmembrane region" description="Helical" evidence="1">
    <location>
        <begin position="70"/>
        <end position="91"/>
    </location>
</feature>